<gene>
    <name evidence="1" type="ORF">PEVE_00005124</name>
</gene>
<dbReference type="Proteomes" id="UP001159427">
    <property type="component" value="Unassembled WGS sequence"/>
</dbReference>
<proteinExistence type="predicted"/>
<evidence type="ECO:0000313" key="2">
    <source>
        <dbReference type="Proteomes" id="UP001159427"/>
    </source>
</evidence>
<evidence type="ECO:0000313" key="1">
    <source>
        <dbReference type="EMBL" id="CAH3164859.1"/>
    </source>
</evidence>
<accession>A0ABN8QI34</accession>
<name>A0ABN8QI34_9CNID</name>
<keyword evidence="2" id="KW-1185">Reference proteome</keyword>
<reference evidence="1 2" key="1">
    <citation type="submission" date="2022-05" db="EMBL/GenBank/DDBJ databases">
        <authorList>
            <consortium name="Genoscope - CEA"/>
            <person name="William W."/>
        </authorList>
    </citation>
    <scope>NUCLEOTIDE SEQUENCE [LARGE SCALE GENOMIC DNA]</scope>
</reference>
<feature type="non-terminal residue" evidence="1">
    <location>
        <position position="102"/>
    </location>
</feature>
<comment type="caution">
    <text evidence="1">The sequence shown here is derived from an EMBL/GenBank/DDBJ whole genome shotgun (WGS) entry which is preliminary data.</text>
</comment>
<dbReference type="EMBL" id="CALNXI010001323">
    <property type="protein sequence ID" value="CAH3164859.1"/>
    <property type="molecule type" value="Genomic_DNA"/>
</dbReference>
<organism evidence="1 2">
    <name type="scientific">Porites evermanni</name>
    <dbReference type="NCBI Taxonomy" id="104178"/>
    <lineage>
        <taxon>Eukaryota</taxon>
        <taxon>Metazoa</taxon>
        <taxon>Cnidaria</taxon>
        <taxon>Anthozoa</taxon>
        <taxon>Hexacorallia</taxon>
        <taxon>Scleractinia</taxon>
        <taxon>Fungiina</taxon>
        <taxon>Poritidae</taxon>
        <taxon>Porites</taxon>
    </lineage>
</organism>
<protein>
    <submittedName>
        <fullName evidence="1">Uncharacterized protein</fullName>
    </submittedName>
</protein>
<sequence length="102" mass="11377">MFTNTVLDYIFTTDSQRILQWNQPILQLAQLQIYADAVSVKRAALNNCCGFISVIVQPIFRPEGHQSLVYNGHKRVHALKFQSIALPSGLVASMYGPVGEDI</sequence>